<keyword evidence="3" id="KW-1185">Reference proteome</keyword>
<evidence type="ECO:0000259" key="1">
    <source>
        <dbReference type="Pfam" id="PF08241"/>
    </source>
</evidence>
<organism evidence="2 3">
    <name type="scientific">Selenomonas sputigena</name>
    <dbReference type="NCBI Taxonomy" id="69823"/>
    <lineage>
        <taxon>Bacteria</taxon>
        <taxon>Bacillati</taxon>
        <taxon>Bacillota</taxon>
        <taxon>Negativicutes</taxon>
        <taxon>Selenomonadales</taxon>
        <taxon>Selenomonadaceae</taxon>
        <taxon>Selenomonas</taxon>
    </lineage>
</organism>
<keyword evidence="2" id="KW-0808">Transferase</keyword>
<gene>
    <name evidence="2" type="ORF">QCO44_05605</name>
</gene>
<dbReference type="GO" id="GO:0008168">
    <property type="term" value="F:methyltransferase activity"/>
    <property type="evidence" value="ECO:0007669"/>
    <property type="project" value="UniProtKB-KW"/>
</dbReference>
<proteinExistence type="predicted"/>
<dbReference type="SUPFAM" id="SSF53335">
    <property type="entry name" value="S-adenosyl-L-methionine-dependent methyltransferases"/>
    <property type="match status" value="1"/>
</dbReference>
<dbReference type="GO" id="GO:0032259">
    <property type="term" value="P:methylation"/>
    <property type="evidence" value="ECO:0007669"/>
    <property type="project" value="UniProtKB-KW"/>
</dbReference>
<dbReference type="Gene3D" id="3.40.50.150">
    <property type="entry name" value="Vaccinia Virus protein VP39"/>
    <property type="match status" value="1"/>
</dbReference>
<dbReference type="Pfam" id="PF08241">
    <property type="entry name" value="Methyltransf_11"/>
    <property type="match status" value="1"/>
</dbReference>
<evidence type="ECO:0000313" key="3">
    <source>
        <dbReference type="Proteomes" id="UP001559623"/>
    </source>
</evidence>
<accession>A0ABV3X4T3</accession>
<dbReference type="EMBL" id="JARVLH010000003">
    <property type="protein sequence ID" value="MEX5285113.1"/>
    <property type="molecule type" value="Genomic_DNA"/>
</dbReference>
<evidence type="ECO:0000313" key="2">
    <source>
        <dbReference type="EMBL" id="MEX5285113.1"/>
    </source>
</evidence>
<dbReference type="PANTHER" id="PTHR43591">
    <property type="entry name" value="METHYLTRANSFERASE"/>
    <property type="match status" value="1"/>
</dbReference>
<dbReference type="RefSeq" id="WP_368846841.1">
    <property type="nucleotide sequence ID" value="NZ_CP194411.1"/>
</dbReference>
<protein>
    <submittedName>
        <fullName evidence="2">Class I SAM-dependent methyltransferase</fullName>
        <ecNumber evidence="2">2.1.-.-</ecNumber>
    </submittedName>
</protein>
<dbReference type="CDD" id="cd02440">
    <property type="entry name" value="AdoMet_MTases"/>
    <property type="match status" value="1"/>
</dbReference>
<dbReference type="EC" id="2.1.-.-" evidence="2"/>
<name>A0ABV3X4T3_9FIRM</name>
<comment type="caution">
    <text evidence="2">The sequence shown here is derived from an EMBL/GenBank/DDBJ whole genome shotgun (WGS) entry which is preliminary data.</text>
</comment>
<dbReference type="Proteomes" id="UP001559623">
    <property type="component" value="Unassembled WGS sequence"/>
</dbReference>
<reference evidence="2 3" key="1">
    <citation type="submission" date="2023-04" db="EMBL/GenBank/DDBJ databases">
        <title>Genome Sequence of Selenomonas sputigena ATCC 33150.</title>
        <authorList>
            <person name="Miller D.P."/>
            <person name="Anvari S."/>
            <person name="Polson S.W."/>
            <person name="Macdonald M."/>
            <person name="Mcdowell J.V."/>
        </authorList>
    </citation>
    <scope>NUCLEOTIDE SEQUENCE [LARGE SCALE GENOMIC DNA]</scope>
    <source>
        <strain evidence="2 3">ATCC 33150</strain>
    </source>
</reference>
<keyword evidence="2" id="KW-0489">Methyltransferase</keyword>
<dbReference type="InterPro" id="IPR013216">
    <property type="entry name" value="Methyltransf_11"/>
</dbReference>
<sequence>MANSFMEQMAFPKGWLGSFILKGMNIGHRKLWEGTLQGLALPEEGRILDIGCGGGGMLHRLLREYPRLAADGLDVSETSVKESRRKNRCYGSRCTIAQGEATALPYEEGRFDLAVTTDSLYWWEDLARAFSEVHRVLKPDGRFVIGLEAIDPTDTTWSSKFERMIIHAPEEIVAYLEGAGFSDVRTDMFPKTRWVNGARFIARKAGRMEAASS</sequence>
<feature type="domain" description="Methyltransferase type 11" evidence="1">
    <location>
        <begin position="48"/>
        <end position="145"/>
    </location>
</feature>
<dbReference type="InterPro" id="IPR029063">
    <property type="entry name" value="SAM-dependent_MTases_sf"/>
</dbReference>